<gene>
    <name evidence="2" type="ORF">V6N11_061976</name>
</gene>
<dbReference type="EMBL" id="JBBPBN010000052">
    <property type="protein sequence ID" value="KAK8990947.1"/>
    <property type="molecule type" value="Genomic_DNA"/>
</dbReference>
<dbReference type="SUPFAM" id="SSF47954">
    <property type="entry name" value="Cyclin-like"/>
    <property type="match status" value="1"/>
</dbReference>
<dbReference type="Gene3D" id="1.10.472.10">
    <property type="entry name" value="Cyclin-like"/>
    <property type="match status" value="1"/>
</dbReference>
<name>A0ABR2PRL2_9ROSI</name>
<protein>
    <recommendedName>
        <fullName evidence="1">Cyclin C-terminal domain-containing protein</fullName>
    </recommendedName>
</protein>
<keyword evidence="3" id="KW-1185">Reference proteome</keyword>
<evidence type="ECO:0000259" key="1">
    <source>
        <dbReference type="Pfam" id="PF02984"/>
    </source>
</evidence>
<dbReference type="Proteomes" id="UP001396334">
    <property type="component" value="Unassembled WGS sequence"/>
</dbReference>
<sequence>MRFGVQMITPSSDMGSKAKGLNFVYDAAGNMAEHDHKRHRHQEVKQKNARADGRNRRVLQDIGNFVDERAPQGKTENLAFYLAELGLMQYPTAVMYCPSMNCAKLLVKFHSTAAETKLKALYRKFSSPDRNAVALLAPARSLLPTPIHHGE</sequence>
<evidence type="ECO:0000313" key="3">
    <source>
        <dbReference type="Proteomes" id="UP001396334"/>
    </source>
</evidence>
<evidence type="ECO:0000313" key="2">
    <source>
        <dbReference type="EMBL" id="KAK8990947.1"/>
    </source>
</evidence>
<organism evidence="2 3">
    <name type="scientific">Hibiscus sabdariffa</name>
    <name type="common">roselle</name>
    <dbReference type="NCBI Taxonomy" id="183260"/>
    <lineage>
        <taxon>Eukaryota</taxon>
        <taxon>Viridiplantae</taxon>
        <taxon>Streptophyta</taxon>
        <taxon>Embryophyta</taxon>
        <taxon>Tracheophyta</taxon>
        <taxon>Spermatophyta</taxon>
        <taxon>Magnoliopsida</taxon>
        <taxon>eudicotyledons</taxon>
        <taxon>Gunneridae</taxon>
        <taxon>Pentapetalae</taxon>
        <taxon>rosids</taxon>
        <taxon>malvids</taxon>
        <taxon>Malvales</taxon>
        <taxon>Malvaceae</taxon>
        <taxon>Malvoideae</taxon>
        <taxon>Hibiscus</taxon>
    </lineage>
</organism>
<dbReference type="InterPro" id="IPR036915">
    <property type="entry name" value="Cyclin-like_sf"/>
</dbReference>
<reference evidence="2 3" key="1">
    <citation type="journal article" date="2024" name="G3 (Bethesda)">
        <title>Genome assembly of Hibiscus sabdariffa L. provides insights into metabolisms of medicinal natural products.</title>
        <authorList>
            <person name="Kim T."/>
        </authorList>
    </citation>
    <scope>NUCLEOTIDE SEQUENCE [LARGE SCALE GENOMIC DNA]</scope>
    <source>
        <strain evidence="2">TK-2024</strain>
        <tissue evidence="2">Old leaves</tissue>
    </source>
</reference>
<dbReference type="InterPro" id="IPR004367">
    <property type="entry name" value="Cyclin_C-dom"/>
</dbReference>
<proteinExistence type="predicted"/>
<dbReference type="Pfam" id="PF02984">
    <property type="entry name" value="Cyclin_C"/>
    <property type="match status" value="1"/>
</dbReference>
<comment type="caution">
    <text evidence="2">The sequence shown here is derived from an EMBL/GenBank/DDBJ whole genome shotgun (WGS) entry which is preliminary data.</text>
</comment>
<feature type="domain" description="Cyclin C-terminal" evidence="1">
    <location>
        <begin position="100"/>
        <end position="138"/>
    </location>
</feature>
<accession>A0ABR2PRL2</accession>